<evidence type="ECO:0000313" key="12">
    <source>
        <dbReference type="EMBL" id="ACV37066.1"/>
    </source>
</evidence>
<keyword evidence="6" id="KW-0574">Periplasm</keyword>
<dbReference type="GO" id="GO:0016798">
    <property type="term" value="F:hydrolase activity, acting on glycosyl bonds"/>
    <property type="evidence" value="ECO:0007669"/>
    <property type="project" value="UniProtKB-KW"/>
</dbReference>
<evidence type="ECO:0000259" key="11">
    <source>
        <dbReference type="SMART" id="SM00047"/>
    </source>
</evidence>
<evidence type="ECO:0000256" key="9">
    <source>
        <dbReference type="ARBA" id="ARBA00023316"/>
    </source>
</evidence>
<keyword evidence="9" id="KW-0961">Cell wall biogenesis/degradation</keyword>
<evidence type="ECO:0000256" key="6">
    <source>
        <dbReference type="ARBA" id="ARBA00022764"/>
    </source>
</evidence>
<keyword evidence="12" id="KW-0969">Cilium</keyword>
<accession>C7RLB7</accession>
<dbReference type="GO" id="GO:0042597">
    <property type="term" value="C:periplasmic space"/>
    <property type="evidence" value="ECO:0007669"/>
    <property type="project" value="UniProtKB-SubCell"/>
</dbReference>
<dbReference type="InterPro" id="IPR002901">
    <property type="entry name" value="MGlyc_endo_b_GlcNAc-like_dom"/>
</dbReference>
<name>C7RLB7_ACCRE</name>
<comment type="subcellular location">
    <subcellularLocation>
        <location evidence="2">Periplasm</location>
    </subcellularLocation>
</comment>
<dbReference type="OrthoDB" id="289937at2"/>
<dbReference type="AlphaFoldDB" id="C7RLB7"/>
<evidence type="ECO:0000256" key="1">
    <source>
        <dbReference type="ARBA" id="ARBA00002954"/>
    </source>
</evidence>
<gene>
    <name evidence="12" type="ordered locus">CAP2UW1_3816</name>
</gene>
<dbReference type="HOGENOM" id="CLU_013771_3_0_4"/>
<dbReference type="InterPro" id="IPR019301">
    <property type="entry name" value="Flagellar_prot_FlgJ_N"/>
</dbReference>
<reference evidence="12" key="2">
    <citation type="submission" date="2009-09" db="EMBL/GenBank/DDBJ databases">
        <title>Complete sequence of chromosome of Candidatus Accumulibacter phosphatis clade IIA str. UW-1.</title>
        <authorList>
            <consortium name="US DOE Joint Genome Institute"/>
            <person name="Martin H.G."/>
            <person name="Ivanova N."/>
            <person name="Kunin V."/>
            <person name="Warnecke F."/>
            <person name="Barry K."/>
            <person name="He S."/>
            <person name="Salamov A."/>
            <person name="Szeto E."/>
            <person name="Dalin E."/>
            <person name="Pangilinan J.L."/>
            <person name="Lapidus A."/>
            <person name="Lowry S."/>
            <person name="Kyrpides N.C."/>
            <person name="McMahon K.D."/>
            <person name="Hugenholtz P."/>
        </authorList>
    </citation>
    <scope>NUCLEOTIDE SEQUENCE [LARGE SCALE GENOMIC DNA]</scope>
    <source>
        <strain evidence="12">UW-1</strain>
    </source>
</reference>
<dbReference type="Pfam" id="PF10135">
    <property type="entry name" value="Rod-binding"/>
    <property type="match status" value="1"/>
</dbReference>
<dbReference type="eggNOG" id="COG1705">
    <property type="taxonomic scope" value="Bacteria"/>
</dbReference>
<dbReference type="KEGG" id="app:CAP2UW1_3816"/>
<dbReference type="Gene3D" id="2.10.70.40">
    <property type="entry name" value="peptidoglycan hydrolase"/>
    <property type="match status" value="1"/>
</dbReference>
<comment type="similarity">
    <text evidence="4">In the C-terminal section; belongs to the glycosyl hydrolase 73 family.</text>
</comment>
<dbReference type="GO" id="GO:0071555">
    <property type="term" value="P:cell wall organization"/>
    <property type="evidence" value="ECO:0007669"/>
    <property type="project" value="UniProtKB-KW"/>
</dbReference>
<dbReference type="PANTHER" id="PTHR33308">
    <property type="entry name" value="PEPTIDOGLYCAN HYDROLASE FLGJ"/>
    <property type="match status" value="1"/>
</dbReference>
<dbReference type="SMART" id="SM00047">
    <property type="entry name" value="LYZ2"/>
    <property type="match status" value="1"/>
</dbReference>
<keyword evidence="7" id="KW-0378">Hydrolase</keyword>
<evidence type="ECO:0000256" key="10">
    <source>
        <dbReference type="ARBA" id="ARBA00030835"/>
    </source>
</evidence>
<keyword evidence="8" id="KW-0326">Glycosidase</keyword>
<sequence>MKSTDAVNNRLVLDPAAAADLRVKLRQDPQAGLKQAAQQFEGMLLHLMLKSMRDATPSDGLLDSQESRFFTTIGDQQLAQNLAVQAPLGFAKLIEKQMAAQISPGSELAGNASLDSLRQSLLTRYAAPAVSGPARPGGQRVLAEPAVNQAAPTGGAANTAAPLPGARAFVDRVWPHAVEAAAMTGVPPHFLVAHSALESGWGKREIRTADGSPSYNLFGIKAGRGWSGPTAEVQTTEFVNGVAQSERAKFRVYGSYAEAFRDYATLLSSKPRFSGVIGQQDGLQFARSLQQAGYATDPMYADKLVRIIGGPTLRQALAVV</sequence>
<dbReference type="PRINTS" id="PR01002">
    <property type="entry name" value="FLGFLGJ"/>
</dbReference>
<dbReference type="CAZy" id="GH73">
    <property type="family name" value="Glycoside Hydrolase Family 73"/>
</dbReference>
<dbReference type="PANTHER" id="PTHR33308:SF9">
    <property type="entry name" value="PEPTIDOGLYCAN HYDROLASE FLGJ"/>
    <property type="match status" value="1"/>
</dbReference>
<dbReference type="Gene3D" id="1.10.530.10">
    <property type="match status" value="1"/>
</dbReference>
<dbReference type="InterPro" id="IPR051056">
    <property type="entry name" value="Glycosyl_Hydrolase_73"/>
</dbReference>
<dbReference type="EMBL" id="CP001715">
    <property type="protein sequence ID" value="ACV37066.1"/>
    <property type="molecule type" value="Genomic_DNA"/>
</dbReference>
<dbReference type="GO" id="GO:0004040">
    <property type="term" value="F:amidase activity"/>
    <property type="evidence" value="ECO:0007669"/>
    <property type="project" value="InterPro"/>
</dbReference>
<comment type="similarity">
    <text evidence="3">In the N-terminal section; belongs to the FlgJ family.</text>
</comment>
<dbReference type="NCBIfam" id="TIGR02541">
    <property type="entry name" value="flagell_FlgJ"/>
    <property type="match status" value="1"/>
</dbReference>
<protein>
    <recommendedName>
        <fullName evidence="5">Peptidoglycan hydrolase FlgJ</fullName>
    </recommendedName>
    <alternativeName>
        <fullName evidence="10">Muramidase FlgJ</fullName>
    </alternativeName>
</protein>
<dbReference type="Pfam" id="PF01832">
    <property type="entry name" value="Glucosaminidase"/>
    <property type="match status" value="1"/>
</dbReference>
<dbReference type="GO" id="GO:0071973">
    <property type="term" value="P:bacterial-type flagellum-dependent cell motility"/>
    <property type="evidence" value="ECO:0007669"/>
    <property type="project" value="TreeGrafter"/>
</dbReference>
<proteinExistence type="inferred from homology"/>
<keyword evidence="12" id="KW-0966">Cell projection</keyword>
<evidence type="ECO:0000256" key="3">
    <source>
        <dbReference type="ARBA" id="ARBA00006880"/>
    </source>
</evidence>
<evidence type="ECO:0000256" key="8">
    <source>
        <dbReference type="ARBA" id="ARBA00023295"/>
    </source>
</evidence>
<evidence type="ECO:0000256" key="7">
    <source>
        <dbReference type="ARBA" id="ARBA00022801"/>
    </source>
</evidence>
<dbReference type="InterPro" id="IPR013377">
    <property type="entry name" value="FlgJ"/>
</dbReference>
<evidence type="ECO:0000256" key="2">
    <source>
        <dbReference type="ARBA" id="ARBA00004418"/>
    </source>
</evidence>
<reference evidence="12" key="1">
    <citation type="submission" date="2009-08" db="EMBL/GenBank/DDBJ databases">
        <authorList>
            <consortium name="US DOE Joint Genome Institute"/>
            <person name="Lucas S."/>
            <person name="Copeland A."/>
            <person name="Lapidus A."/>
            <person name="Glavina del Rio T."/>
            <person name="Dalin E."/>
            <person name="Tice H."/>
            <person name="Bruce D."/>
            <person name="Barry K."/>
            <person name="Pitluck S."/>
            <person name="Lowry S."/>
            <person name="Larimer F."/>
            <person name="Land M."/>
            <person name="Hauser L."/>
            <person name="Kyrpides N."/>
            <person name="Ivanova N."/>
            <person name="McMahon K.D."/>
            <person name="Hugenholtz P."/>
        </authorList>
    </citation>
    <scope>NUCLEOTIDE SEQUENCE</scope>
    <source>
        <strain evidence="12">UW-1</strain>
    </source>
</reference>
<dbReference type="STRING" id="522306.CAP2UW1_3816"/>
<evidence type="ECO:0000256" key="5">
    <source>
        <dbReference type="ARBA" id="ARBA00013433"/>
    </source>
</evidence>
<dbReference type="GO" id="GO:0044780">
    <property type="term" value="P:bacterial-type flagellum assembly"/>
    <property type="evidence" value="ECO:0007669"/>
    <property type="project" value="InterPro"/>
</dbReference>
<feature type="domain" description="Mannosyl-glycoprotein endo-beta-N-acetylglucosamidase-like" evidence="11">
    <location>
        <begin position="160"/>
        <end position="312"/>
    </location>
</feature>
<comment type="function">
    <text evidence="1">Flagellum-specific muramidase which hydrolyzes the peptidoglycan layer to assemble the rod structure in the periplasmic space.</text>
</comment>
<dbReference type="FunFam" id="2.10.70.40:FF:000001">
    <property type="entry name" value="Flagellar assembly peptidoglycan hydrolase FlgJ"/>
    <property type="match status" value="1"/>
</dbReference>
<evidence type="ECO:0000256" key="4">
    <source>
        <dbReference type="ARBA" id="ARBA00007974"/>
    </source>
</evidence>
<keyword evidence="12" id="KW-0282">Flagellum</keyword>
<organism evidence="12">
    <name type="scientific">Accumulibacter regalis</name>
    <dbReference type="NCBI Taxonomy" id="522306"/>
    <lineage>
        <taxon>Bacteria</taxon>
        <taxon>Pseudomonadati</taxon>
        <taxon>Pseudomonadota</taxon>
        <taxon>Betaproteobacteria</taxon>
        <taxon>Candidatus Accumulibacter</taxon>
    </lineage>
</organism>
<dbReference type="eggNOG" id="COG3951">
    <property type="taxonomic scope" value="Bacteria"/>
</dbReference>